<evidence type="ECO:0000313" key="5">
    <source>
        <dbReference type="Proteomes" id="UP000276215"/>
    </source>
</evidence>
<gene>
    <name evidence="4" type="ORF">L873DRAFT_1685221</name>
</gene>
<name>A0A3N4JPU9_9PEZI</name>
<dbReference type="OrthoDB" id="5401603at2759"/>
<evidence type="ECO:0000256" key="1">
    <source>
        <dbReference type="ARBA" id="ARBA00022737"/>
    </source>
</evidence>
<keyword evidence="5" id="KW-1185">Reference proteome</keyword>
<proteinExistence type="predicted"/>
<dbReference type="STRING" id="1336337.A0A3N4JPU9"/>
<feature type="repeat" description="ANK" evidence="3">
    <location>
        <begin position="42"/>
        <end position="64"/>
    </location>
</feature>
<feature type="non-terminal residue" evidence="4">
    <location>
        <position position="97"/>
    </location>
</feature>
<evidence type="ECO:0000256" key="2">
    <source>
        <dbReference type="ARBA" id="ARBA00023043"/>
    </source>
</evidence>
<dbReference type="PROSITE" id="PS50297">
    <property type="entry name" value="ANK_REP_REGION"/>
    <property type="match status" value="2"/>
</dbReference>
<evidence type="ECO:0000256" key="3">
    <source>
        <dbReference type="PROSITE-ProRule" id="PRU00023"/>
    </source>
</evidence>
<dbReference type="AlphaFoldDB" id="A0A3N4JPU9"/>
<dbReference type="Gene3D" id="1.25.40.20">
    <property type="entry name" value="Ankyrin repeat-containing domain"/>
    <property type="match status" value="1"/>
</dbReference>
<keyword evidence="1" id="KW-0677">Repeat</keyword>
<organism evidence="4 5">
    <name type="scientific">Choiromyces venosus 120613-1</name>
    <dbReference type="NCBI Taxonomy" id="1336337"/>
    <lineage>
        <taxon>Eukaryota</taxon>
        <taxon>Fungi</taxon>
        <taxon>Dikarya</taxon>
        <taxon>Ascomycota</taxon>
        <taxon>Pezizomycotina</taxon>
        <taxon>Pezizomycetes</taxon>
        <taxon>Pezizales</taxon>
        <taxon>Tuberaceae</taxon>
        <taxon>Choiromyces</taxon>
    </lineage>
</organism>
<dbReference type="EMBL" id="ML120390">
    <property type="protein sequence ID" value="RPA99058.1"/>
    <property type="molecule type" value="Genomic_DNA"/>
</dbReference>
<evidence type="ECO:0000313" key="4">
    <source>
        <dbReference type="EMBL" id="RPA99058.1"/>
    </source>
</evidence>
<dbReference type="InterPro" id="IPR002110">
    <property type="entry name" value="Ankyrin_rpt"/>
</dbReference>
<feature type="repeat" description="ANK" evidence="3">
    <location>
        <begin position="76"/>
        <end position="97"/>
    </location>
</feature>
<reference evidence="4 5" key="1">
    <citation type="journal article" date="2018" name="Nat. Ecol. Evol.">
        <title>Pezizomycetes genomes reveal the molecular basis of ectomycorrhizal truffle lifestyle.</title>
        <authorList>
            <person name="Murat C."/>
            <person name="Payen T."/>
            <person name="Noel B."/>
            <person name="Kuo A."/>
            <person name="Morin E."/>
            <person name="Chen J."/>
            <person name="Kohler A."/>
            <person name="Krizsan K."/>
            <person name="Balestrini R."/>
            <person name="Da Silva C."/>
            <person name="Montanini B."/>
            <person name="Hainaut M."/>
            <person name="Levati E."/>
            <person name="Barry K.W."/>
            <person name="Belfiori B."/>
            <person name="Cichocki N."/>
            <person name="Clum A."/>
            <person name="Dockter R.B."/>
            <person name="Fauchery L."/>
            <person name="Guy J."/>
            <person name="Iotti M."/>
            <person name="Le Tacon F."/>
            <person name="Lindquist E.A."/>
            <person name="Lipzen A."/>
            <person name="Malagnac F."/>
            <person name="Mello A."/>
            <person name="Molinier V."/>
            <person name="Miyauchi S."/>
            <person name="Poulain J."/>
            <person name="Riccioni C."/>
            <person name="Rubini A."/>
            <person name="Sitrit Y."/>
            <person name="Splivallo R."/>
            <person name="Traeger S."/>
            <person name="Wang M."/>
            <person name="Zifcakova L."/>
            <person name="Wipf D."/>
            <person name="Zambonelli A."/>
            <person name="Paolocci F."/>
            <person name="Nowrousian M."/>
            <person name="Ottonello S."/>
            <person name="Baldrian P."/>
            <person name="Spatafora J.W."/>
            <person name="Henrissat B."/>
            <person name="Nagy L.G."/>
            <person name="Aury J.M."/>
            <person name="Wincker P."/>
            <person name="Grigoriev I.V."/>
            <person name="Bonfante P."/>
            <person name="Martin F.M."/>
        </authorList>
    </citation>
    <scope>NUCLEOTIDE SEQUENCE [LARGE SCALE GENOMIC DNA]</scope>
    <source>
        <strain evidence="4 5">120613-1</strain>
    </source>
</reference>
<dbReference type="PROSITE" id="PS50088">
    <property type="entry name" value="ANK_REPEAT"/>
    <property type="match status" value="2"/>
</dbReference>
<sequence length="97" mass="10635">MGAHKFKGYPTCFSYAIKSNCSAKAIRALLRSGIEADSRDFWGRTPLAIAAREGRTDIVEMLLKVDGVNVNSRCCEGRTPFMFAALTGHADVVRLLL</sequence>
<accession>A0A3N4JPU9</accession>
<dbReference type="SMART" id="SM00248">
    <property type="entry name" value="ANK"/>
    <property type="match status" value="2"/>
</dbReference>
<dbReference type="Proteomes" id="UP000276215">
    <property type="component" value="Unassembled WGS sequence"/>
</dbReference>
<dbReference type="SUPFAM" id="SSF48403">
    <property type="entry name" value="Ankyrin repeat"/>
    <property type="match status" value="1"/>
</dbReference>
<dbReference type="PANTHER" id="PTHR24173:SF74">
    <property type="entry name" value="ANKYRIN REPEAT DOMAIN-CONTAINING PROTEIN 16"/>
    <property type="match status" value="1"/>
</dbReference>
<dbReference type="Pfam" id="PF12796">
    <property type="entry name" value="Ank_2"/>
    <property type="match status" value="1"/>
</dbReference>
<protein>
    <submittedName>
        <fullName evidence="4">Ankyrin</fullName>
    </submittedName>
</protein>
<keyword evidence="2 3" id="KW-0040">ANK repeat</keyword>
<dbReference type="PANTHER" id="PTHR24173">
    <property type="entry name" value="ANKYRIN REPEAT CONTAINING"/>
    <property type="match status" value="1"/>
</dbReference>
<dbReference type="InterPro" id="IPR036770">
    <property type="entry name" value="Ankyrin_rpt-contain_sf"/>
</dbReference>